<protein>
    <submittedName>
        <fullName evidence="1">Uncharacterized protein</fullName>
    </submittedName>
</protein>
<sequence>MTIRDRKIRLLKVLIDLLTNDLGLAGYTTGQKVVRIDELADALLDSGLMLEPLVKKAVREELDGVSISWGAKDNIESRIMNRFGQTAPQVPGGEL</sequence>
<evidence type="ECO:0000313" key="1">
    <source>
        <dbReference type="EMBL" id="KKM96358.1"/>
    </source>
</evidence>
<proteinExistence type="predicted"/>
<reference evidence="1" key="1">
    <citation type="journal article" date="2015" name="Nature">
        <title>Complex archaea that bridge the gap between prokaryotes and eukaryotes.</title>
        <authorList>
            <person name="Spang A."/>
            <person name="Saw J.H."/>
            <person name="Jorgensen S.L."/>
            <person name="Zaremba-Niedzwiedzka K."/>
            <person name="Martijn J."/>
            <person name="Lind A.E."/>
            <person name="van Eijk R."/>
            <person name="Schleper C."/>
            <person name="Guy L."/>
            <person name="Ettema T.J."/>
        </authorList>
    </citation>
    <scope>NUCLEOTIDE SEQUENCE</scope>
</reference>
<accession>A0A0F9LSK5</accession>
<dbReference type="EMBL" id="LAZR01005893">
    <property type="protein sequence ID" value="KKM96358.1"/>
    <property type="molecule type" value="Genomic_DNA"/>
</dbReference>
<comment type="caution">
    <text evidence="1">The sequence shown here is derived from an EMBL/GenBank/DDBJ whole genome shotgun (WGS) entry which is preliminary data.</text>
</comment>
<dbReference type="AlphaFoldDB" id="A0A0F9LSK5"/>
<name>A0A0F9LSK5_9ZZZZ</name>
<gene>
    <name evidence="1" type="ORF">LCGC14_1179020</name>
</gene>
<organism evidence="1">
    <name type="scientific">marine sediment metagenome</name>
    <dbReference type="NCBI Taxonomy" id="412755"/>
    <lineage>
        <taxon>unclassified sequences</taxon>
        <taxon>metagenomes</taxon>
        <taxon>ecological metagenomes</taxon>
    </lineage>
</organism>